<gene>
    <name evidence="1" type="ORF">M2A_0394</name>
</gene>
<name>A0A081B777_9HYPH</name>
<sequence>MPENLSPSVLIAGGYGVVGSDIARLIRAYHPGIRILLGGRHPEKGRALAEELGNAAPVALDLSGKQPLLAGQEVPSAVIAAVHDSSNRLLDYAISNGAGLIEIARAGDELIRAMIFTAQRAPKKPVLFSSNWMAGIPAMLARETAADMSAVTRLDMSILFYGKDRGGPDSATAVDGIDAPFIQRLGNAWQEVLPMTDPYKLRFPSGKKAKAYRVNMPDVLTLPLASGAASATVRLAVDSPVNNFLSMFLLRSRIWKLIPRETRRSLVHNPGPGARHEVVIEAEGSGKDGKPVKRRLGLLDPQGQVHLTALGVLLQLERVLGLGGKEALPAGICFPETAPDFERLHEMLAKEGVEIKREGF</sequence>
<dbReference type="eggNOG" id="COG1748">
    <property type="taxonomic scope" value="Bacteria"/>
</dbReference>
<comment type="caution">
    <text evidence="1">The sequence shown here is derived from an EMBL/GenBank/DDBJ whole genome shotgun (WGS) entry which is preliminary data.</text>
</comment>
<reference evidence="1 2" key="1">
    <citation type="submission" date="2014-07" db="EMBL/GenBank/DDBJ databases">
        <title>Tepidicaulis marinum gen. nov., sp. nov., a novel marine bacterium denitrifying nitrate to nitrous oxide strictly under microaerobic conditions.</title>
        <authorList>
            <person name="Takeuchi M."/>
            <person name="Yamagishi T."/>
            <person name="Kamagata Y."/>
            <person name="Oshima K."/>
            <person name="Hattori M."/>
            <person name="Katayama T."/>
            <person name="Hanada S."/>
            <person name="Tamaki H."/>
            <person name="Marumo K."/>
            <person name="Maeda H."/>
            <person name="Nedachi M."/>
            <person name="Iwasaki W."/>
            <person name="Suwa Y."/>
            <person name="Sakata S."/>
        </authorList>
    </citation>
    <scope>NUCLEOTIDE SEQUENCE [LARGE SCALE GENOMIC DNA]</scope>
    <source>
        <strain evidence="1 2">MA2</strain>
    </source>
</reference>
<dbReference type="RefSeq" id="WP_045442139.1">
    <property type="nucleotide sequence ID" value="NZ_BBIO01000001.1"/>
</dbReference>
<dbReference type="InterPro" id="IPR036291">
    <property type="entry name" value="NAD(P)-bd_dom_sf"/>
</dbReference>
<dbReference type="STRING" id="1333998.M2A_0394"/>
<evidence type="ECO:0000313" key="1">
    <source>
        <dbReference type="EMBL" id="GAK43895.1"/>
    </source>
</evidence>
<keyword evidence="2" id="KW-1185">Reference proteome</keyword>
<dbReference type="PANTHER" id="PTHR43796">
    <property type="entry name" value="CARBOXYNORSPERMIDINE SYNTHASE"/>
    <property type="match status" value="1"/>
</dbReference>
<evidence type="ECO:0000313" key="2">
    <source>
        <dbReference type="Proteomes" id="UP000028702"/>
    </source>
</evidence>
<accession>A0A081B777</accession>
<dbReference type="Gene3D" id="3.40.50.720">
    <property type="entry name" value="NAD(P)-binding Rossmann-like Domain"/>
    <property type="match status" value="1"/>
</dbReference>
<protein>
    <submittedName>
        <fullName evidence="1">Saccharopine dehydrogenase</fullName>
    </submittedName>
</protein>
<dbReference type="AlphaFoldDB" id="A0A081B777"/>
<proteinExistence type="predicted"/>
<dbReference type="EMBL" id="BBIO01000001">
    <property type="protein sequence ID" value="GAK43895.1"/>
    <property type="molecule type" value="Genomic_DNA"/>
</dbReference>
<organism evidence="1 2">
    <name type="scientific">Tepidicaulis marinus</name>
    <dbReference type="NCBI Taxonomy" id="1333998"/>
    <lineage>
        <taxon>Bacteria</taxon>
        <taxon>Pseudomonadati</taxon>
        <taxon>Pseudomonadota</taxon>
        <taxon>Alphaproteobacteria</taxon>
        <taxon>Hyphomicrobiales</taxon>
        <taxon>Parvibaculaceae</taxon>
        <taxon>Tepidicaulis</taxon>
    </lineage>
</organism>
<dbReference type="Proteomes" id="UP000028702">
    <property type="component" value="Unassembled WGS sequence"/>
</dbReference>
<dbReference type="SUPFAM" id="SSF51735">
    <property type="entry name" value="NAD(P)-binding Rossmann-fold domains"/>
    <property type="match status" value="1"/>
</dbReference>
<dbReference type="PANTHER" id="PTHR43796:SF2">
    <property type="entry name" value="CARBOXYNORSPERMIDINE SYNTHASE"/>
    <property type="match status" value="1"/>
</dbReference>